<protein>
    <submittedName>
        <fullName evidence="3">Antirestriction protein ArdC</fullName>
    </submittedName>
</protein>
<feature type="non-terminal residue" evidence="3">
    <location>
        <position position="244"/>
    </location>
</feature>
<feature type="domain" description="Polyvalent protein metallopeptidase" evidence="2">
    <location>
        <begin position="163"/>
        <end position="219"/>
    </location>
</feature>
<sequence length="244" mass="27584">MGKTSASHHQTPRVSLYSEVTQRIISDLESGIVPWVQPWDSSACACGMPLNASTERRYSGINILILWSAVIARRFSSQRWLTYRQALALGGNVRAGERGTIICYTDRFTPNSEQERASDSGDEARRFAFLKRFTVFNVDQCEYLPDDVRLSPPPRPHETIIPEADALITATQADFRIGGSEAFYMPDLDLIRVPPQAAFADPINWYRTAFHELGHNAGTRIMPRGLWLRLVFRPSAARRFGIIR</sequence>
<dbReference type="RefSeq" id="WP_184014197.1">
    <property type="nucleotide sequence ID" value="NZ_JACIJC010000001.1"/>
</dbReference>
<dbReference type="InterPro" id="IPR013610">
    <property type="entry name" value="ArdC_N"/>
</dbReference>
<evidence type="ECO:0000313" key="3">
    <source>
        <dbReference type="EMBL" id="MBB5684010.1"/>
    </source>
</evidence>
<keyword evidence="4" id="KW-1185">Reference proteome</keyword>
<evidence type="ECO:0000259" key="2">
    <source>
        <dbReference type="Pfam" id="PF18818"/>
    </source>
</evidence>
<name>A0A7W9AE30_9SPHN</name>
<feature type="domain" description="N-terminal" evidence="1">
    <location>
        <begin position="16"/>
        <end position="136"/>
    </location>
</feature>
<dbReference type="GO" id="GO:0003697">
    <property type="term" value="F:single-stranded DNA binding"/>
    <property type="evidence" value="ECO:0007669"/>
    <property type="project" value="InterPro"/>
</dbReference>
<dbReference type="Pfam" id="PF18818">
    <property type="entry name" value="MPTase-PolyVal"/>
    <property type="match status" value="1"/>
</dbReference>
<gene>
    <name evidence="3" type="ORF">FHS49_000001</name>
</gene>
<dbReference type="AlphaFoldDB" id="A0A7W9AE30"/>
<comment type="caution">
    <text evidence="3">The sequence shown here is derived from an EMBL/GenBank/DDBJ whole genome shotgun (WGS) entry which is preliminary data.</text>
</comment>
<proteinExistence type="predicted"/>
<dbReference type="InterPro" id="IPR041459">
    <property type="entry name" value="MPTase-PolyVal"/>
</dbReference>
<dbReference type="Pfam" id="PF08401">
    <property type="entry name" value="ArdcN"/>
    <property type="match status" value="1"/>
</dbReference>
<evidence type="ECO:0000313" key="4">
    <source>
        <dbReference type="Proteomes" id="UP000549617"/>
    </source>
</evidence>
<dbReference type="Proteomes" id="UP000549617">
    <property type="component" value="Unassembled WGS sequence"/>
</dbReference>
<dbReference type="EMBL" id="JACIJC010000001">
    <property type="protein sequence ID" value="MBB5684010.1"/>
    <property type="molecule type" value="Genomic_DNA"/>
</dbReference>
<reference evidence="3 4" key="1">
    <citation type="submission" date="2020-08" db="EMBL/GenBank/DDBJ databases">
        <title>Genomic Encyclopedia of Type Strains, Phase IV (KMG-IV): sequencing the most valuable type-strain genomes for metagenomic binning, comparative biology and taxonomic classification.</title>
        <authorList>
            <person name="Goeker M."/>
        </authorList>
    </citation>
    <scope>NUCLEOTIDE SEQUENCE [LARGE SCALE GENOMIC DNA]</scope>
    <source>
        <strain evidence="3 4">DSM 25079</strain>
    </source>
</reference>
<organism evidence="3 4">
    <name type="scientific">Sphingobium boeckii</name>
    <dbReference type="NCBI Taxonomy" id="1082345"/>
    <lineage>
        <taxon>Bacteria</taxon>
        <taxon>Pseudomonadati</taxon>
        <taxon>Pseudomonadota</taxon>
        <taxon>Alphaproteobacteria</taxon>
        <taxon>Sphingomonadales</taxon>
        <taxon>Sphingomonadaceae</taxon>
        <taxon>Sphingobium</taxon>
    </lineage>
</organism>
<accession>A0A7W9AE30</accession>
<evidence type="ECO:0000259" key="1">
    <source>
        <dbReference type="Pfam" id="PF08401"/>
    </source>
</evidence>